<feature type="transmembrane region" description="Helical" evidence="1">
    <location>
        <begin position="24"/>
        <end position="42"/>
    </location>
</feature>
<evidence type="ECO:0000256" key="1">
    <source>
        <dbReference type="SAM" id="Phobius"/>
    </source>
</evidence>
<dbReference type="Proteomes" id="UP000886751">
    <property type="component" value="Unassembled WGS sequence"/>
</dbReference>
<keyword evidence="1" id="KW-1133">Transmembrane helix</keyword>
<name>A0A9D1XZF2_9FIRM</name>
<gene>
    <name evidence="2" type="ORF">H9846_01065</name>
</gene>
<keyword evidence="1" id="KW-0472">Membrane</keyword>
<reference evidence="2" key="2">
    <citation type="submission" date="2021-04" db="EMBL/GenBank/DDBJ databases">
        <authorList>
            <person name="Gilroy R."/>
        </authorList>
    </citation>
    <scope>NUCLEOTIDE SEQUENCE</scope>
    <source>
        <strain evidence="2">ChiHecec2B26-7398</strain>
    </source>
</reference>
<dbReference type="AlphaFoldDB" id="A0A9D1XZF2"/>
<dbReference type="EMBL" id="DXEI01000023">
    <property type="protein sequence ID" value="HIX94039.1"/>
    <property type="molecule type" value="Genomic_DNA"/>
</dbReference>
<proteinExistence type="predicted"/>
<dbReference type="InterPro" id="IPR010898">
    <property type="entry name" value="Hpre_diP_synth_I"/>
</dbReference>
<evidence type="ECO:0000313" key="3">
    <source>
        <dbReference type="Proteomes" id="UP000886751"/>
    </source>
</evidence>
<reference evidence="2" key="1">
    <citation type="journal article" date="2021" name="PeerJ">
        <title>Extensive microbial diversity within the chicken gut microbiome revealed by metagenomics and culture.</title>
        <authorList>
            <person name="Gilroy R."/>
            <person name="Ravi A."/>
            <person name="Getino M."/>
            <person name="Pursley I."/>
            <person name="Horton D.L."/>
            <person name="Alikhan N.F."/>
            <person name="Baker D."/>
            <person name="Gharbi K."/>
            <person name="Hall N."/>
            <person name="Watson M."/>
            <person name="Adriaenssens E.M."/>
            <person name="Foster-Nyarko E."/>
            <person name="Jarju S."/>
            <person name="Secka A."/>
            <person name="Antonio M."/>
            <person name="Oren A."/>
            <person name="Chaudhuri R.R."/>
            <person name="La Ragione R."/>
            <person name="Hildebrand F."/>
            <person name="Pallen M.J."/>
        </authorList>
    </citation>
    <scope>NUCLEOTIDE SEQUENCE</scope>
    <source>
        <strain evidence="2">ChiHecec2B26-7398</strain>
    </source>
</reference>
<organism evidence="2 3">
    <name type="scientific">Candidatus Gemmiger excrementipullorum</name>
    <dbReference type="NCBI Taxonomy" id="2838610"/>
    <lineage>
        <taxon>Bacteria</taxon>
        <taxon>Bacillati</taxon>
        <taxon>Bacillota</taxon>
        <taxon>Clostridia</taxon>
        <taxon>Eubacteriales</taxon>
        <taxon>Gemmiger</taxon>
    </lineage>
</organism>
<comment type="caution">
    <text evidence="2">The sequence shown here is derived from an EMBL/GenBank/DDBJ whole genome shotgun (WGS) entry which is preliminary data.</text>
</comment>
<sequence length="171" mass="17292">MLFALAIALSWLESCVTPLLGLMPALKLGLANIVVMYALLFLDTRSAAALVALKALFALLTRGVTAGALSGCGGALSLLVLWALLRAPVSVSGYLFCVCGALAHNLGQLAGAAVILSSAMALGYAPVLLVAGLAVGALNSLLAGAVYAALPAAMTRRRNGRGPFAKNKNIS</sequence>
<protein>
    <submittedName>
        <fullName evidence="2">Gx transporter family protein</fullName>
    </submittedName>
</protein>
<feature type="transmembrane region" description="Helical" evidence="1">
    <location>
        <begin position="63"/>
        <end position="85"/>
    </location>
</feature>
<keyword evidence="1" id="KW-0812">Transmembrane</keyword>
<evidence type="ECO:0000313" key="2">
    <source>
        <dbReference type="EMBL" id="HIX94039.1"/>
    </source>
</evidence>
<feature type="transmembrane region" description="Helical" evidence="1">
    <location>
        <begin position="128"/>
        <end position="150"/>
    </location>
</feature>
<accession>A0A9D1XZF2</accession>
<dbReference type="Pfam" id="PF07456">
    <property type="entry name" value="Hpre_diP_synt_I"/>
    <property type="match status" value="1"/>
</dbReference>